<feature type="compositionally biased region" description="Basic and acidic residues" evidence="1">
    <location>
        <begin position="203"/>
        <end position="216"/>
    </location>
</feature>
<name>A0A438N6U3_EXOME</name>
<sequence length="415" mass="46877">MESAVEFRHYMPISEPSEYRCLYEKNESASWNLDTPLVNAIAMPHVNPHIDTPDLNFHDYTMAVDRSPITSENEFSFWSFGDFEAANSFEHVISAVEDSSQMGTDIKQQHLDRLASLNKTLFKYITKSDNIASCNSGFAGEVQHLLPSVGQLLSCSQVYSGILKHFMLTIPLISAPRVSTTNEDTDSEDDISFGTPSRRSKSSCKEGERPDNEDRGSQCSLGAKHPSIDYPTMMMLITVYGSLVRLHRIWLERILATLEKALTRQNTYLKCEGFQYMLDGYSTDFELLPDLPTVLPDLTMDGFKVSGHRTIQIQIVSETSLELLWRAERCLASLAASQRGSKSGRDGSYMGLLRTMLAQEAAESHHRPEATATTEVYGWRSLRYLARQIRQKTRRNFFFQLEEAGLHADVEALDV</sequence>
<dbReference type="EMBL" id="NAJM01000018">
    <property type="protein sequence ID" value="RVX71271.1"/>
    <property type="molecule type" value="Genomic_DNA"/>
</dbReference>
<gene>
    <name evidence="2" type="ORF">B0A52_04845</name>
</gene>
<proteinExistence type="predicted"/>
<dbReference type="Proteomes" id="UP000288859">
    <property type="component" value="Unassembled WGS sequence"/>
</dbReference>
<feature type="region of interest" description="Disordered" evidence="1">
    <location>
        <begin position="178"/>
        <end position="223"/>
    </location>
</feature>
<evidence type="ECO:0008006" key="4">
    <source>
        <dbReference type="Google" id="ProtNLM"/>
    </source>
</evidence>
<organism evidence="2 3">
    <name type="scientific">Exophiala mesophila</name>
    <name type="common">Black yeast-like fungus</name>
    <dbReference type="NCBI Taxonomy" id="212818"/>
    <lineage>
        <taxon>Eukaryota</taxon>
        <taxon>Fungi</taxon>
        <taxon>Dikarya</taxon>
        <taxon>Ascomycota</taxon>
        <taxon>Pezizomycotina</taxon>
        <taxon>Eurotiomycetes</taxon>
        <taxon>Chaetothyriomycetidae</taxon>
        <taxon>Chaetothyriales</taxon>
        <taxon>Herpotrichiellaceae</taxon>
        <taxon>Exophiala</taxon>
    </lineage>
</organism>
<reference evidence="2 3" key="1">
    <citation type="submission" date="2017-03" db="EMBL/GenBank/DDBJ databases">
        <title>Genomes of endolithic fungi from Antarctica.</title>
        <authorList>
            <person name="Coleine C."/>
            <person name="Masonjones S."/>
            <person name="Stajich J.E."/>
        </authorList>
    </citation>
    <scope>NUCLEOTIDE SEQUENCE [LARGE SCALE GENOMIC DNA]</scope>
    <source>
        <strain evidence="2 3">CCFEE 6314</strain>
    </source>
</reference>
<comment type="caution">
    <text evidence="2">The sequence shown here is derived from an EMBL/GenBank/DDBJ whole genome shotgun (WGS) entry which is preliminary data.</text>
</comment>
<protein>
    <recommendedName>
        <fullName evidence="4">Aflatoxin regulatory protein domain-containing protein</fullName>
    </recommendedName>
</protein>
<evidence type="ECO:0000313" key="2">
    <source>
        <dbReference type="EMBL" id="RVX71271.1"/>
    </source>
</evidence>
<evidence type="ECO:0000313" key="3">
    <source>
        <dbReference type="Proteomes" id="UP000288859"/>
    </source>
</evidence>
<dbReference type="OrthoDB" id="4222821at2759"/>
<accession>A0A438N6U3</accession>
<evidence type="ECO:0000256" key="1">
    <source>
        <dbReference type="SAM" id="MobiDB-lite"/>
    </source>
</evidence>
<dbReference type="AlphaFoldDB" id="A0A438N6U3"/>